<gene>
    <name evidence="1" type="ORF">ACI1P1_25345</name>
</gene>
<sequence length="413" mass="45465">MKRWQKTGLAGITLCVWLMGAVPATGFAAAGQEAVYADMAGHWAKDSVANMSSLGILDGFPDGTFRPEEAVTADQFVKMLLLSYSELYPNGERGWKTSFFGALSEANKSVLQRDYRNFTFKPDPSGYWAKPYVDLAEDLNILAKNQFADYKVKLKREDVAEIVYYTLKETEFLEDSAYSMGLASQYGDYLSLSSRSQRFVAEVTAKGIMEGYPNGYFGAGLPVTRAEALRILERLTDKSGRVNASSASNGTFVKMVPTADGSYKKLIFPSEKMLGAYDVMLEAAALRGTNYDMQGTVLRLFKDAAAKNKGISGNGGAWDEASLWLEPGYRIYGITVRLQDGMLARNEESIGRFAAYIFGNHTEPFLILFNQIYGQLAEGQTVENRTVTIGGYSVEIAIQDGGQTAVFSILEKQ</sequence>
<dbReference type="Proteomes" id="UP001631969">
    <property type="component" value="Unassembled WGS sequence"/>
</dbReference>
<proteinExistence type="predicted"/>
<evidence type="ECO:0000313" key="2">
    <source>
        <dbReference type="Proteomes" id="UP001631969"/>
    </source>
</evidence>
<evidence type="ECO:0000313" key="1">
    <source>
        <dbReference type="EMBL" id="MFM9331629.1"/>
    </source>
</evidence>
<comment type="caution">
    <text evidence="1">The sequence shown here is derived from an EMBL/GenBank/DDBJ whole genome shotgun (WGS) entry which is preliminary data.</text>
</comment>
<name>A0ACC7P5V4_9BACL</name>
<reference evidence="1" key="1">
    <citation type="submission" date="2024-12" db="EMBL/GenBank/DDBJ databases">
        <authorList>
            <person name="Wu N."/>
        </authorList>
    </citation>
    <scope>NUCLEOTIDE SEQUENCE</scope>
    <source>
        <strain evidence="1">P15</strain>
    </source>
</reference>
<protein>
    <submittedName>
        <fullName evidence="1">S-layer homology domain-containing protein</fullName>
    </submittedName>
</protein>
<organism evidence="1 2">
    <name type="scientific">Paenibacillus mesotrionivorans</name>
    <dbReference type="NCBI Taxonomy" id="3160968"/>
    <lineage>
        <taxon>Bacteria</taxon>
        <taxon>Bacillati</taxon>
        <taxon>Bacillota</taxon>
        <taxon>Bacilli</taxon>
        <taxon>Bacillales</taxon>
        <taxon>Paenibacillaceae</taxon>
        <taxon>Paenibacillus</taxon>
    </lineage>
</organism>
<keyword evidence="2" id="KW-1185">Reference proteome</keyword>
<accession>A0ACC7P5V4</accession>
<dbReference type="EMBL" id="JBJURJ010000020">
    <property type="protein sequence ID" value="MFM9331629.1"/>
    <property type="molecule type" value="Genomic_DNA"/>
</dbReference>